<evidence type="ECO:0000313" key="3">
    <source>
        <dbReference type="Proteomes" id="UP000076858"/>
    </source>
</evidence>
<proteinExistence type="predicted"/>
<dbReference type="OrthoDB" id="6378618at2759"/>
<evidence type="ECO:0000256" key="1">
    <source>
        <dbReference type="SAM" id="MobiDB-lite"/>
    </source>
</evidence>
<protein>
    <submittedName>
        <fullName evidence="2">Uncharacterized protein</fullName>
    </submittedName>
</protein>
<comment type="caution">
    <text evidence="2">The sequence shown here is derived from an EMBL/GenBank/DDBJ whole genome shotgun (WGS) entry which is preliminary data.</text>
</comment>
<gene>
    <name evidence="2" type="ORF">APZ42_011055</name>
</gene>
<dbReference type="Proteomes" id="UP000076858">
    <property type="component" value="Unassembled WGS sequence"/>
</dbReference>
<keyword evidence="3" id="KW-1185">Reference proteome</keyword>
<sequence>MATQANKTFFESIEEQIIAVPQSKLWSSYMIKDDQQLLKFVRTLNDNLLWLCCVNPNIPFPPFPSFQYMIEEEPVSLAASYIRAEIEYNDKAYKRLVLISAGILTATRLLKECGLTVRTDQIIKVTPKANLPSSAGWTSVLEGFAIPKTVVIIAHSTGIKYLMTQPNVPQDTKVLSAAFSAFPWIQSRLRDQYNVIKDNHPDVTNILGIRMPPAKTTSFSALEVMCAYTLALLGPAYSRDDMYKSQIRTRLSAVAAGITSGSVDLQQAESIINGIAWDPKIHSGAIDEVMGYVLCIDKDLDYDPEIQEENLFPLRTIQNECYDSEFFKSLVVQMRLVYRNHNSSSIQFGMDVIPVIKKDVKALPQVFGTELDALEERTKQLITRPYVNLVCTVDPKNQVSTYKHVVYAGLLFHGKNLSDEADRKEWEKYNVEAIAKTLDRSDVRAVIATVVDNLPRLSVDALAKYIAKKTNSDAELVLENKPTDLIDQVFTICLGFDEPGEWAKSRQSTLAKTQYNKFMTEASDLVKKLVKDKHADMITRTVTILDLADRQSAVQSENDCRSEDSEVNSTDNESCVSGETTDGESSVSEEVEGTDESEGDSPEEEREINDRPVIPDESVEPTRWPKRNRNPPRWLRDYVVSNDQEDDSPHVTFLEYITA</sequence>
<dbReference type="AlphaFoldDB" id="A0A162T4U8"/>
<feature type="compositionally biased region" description="Acidic residues" evidence="1">
    <location>
        <begin position="587"/>
        <end position="607"/>
    </location>
</feature>
<name>A0A162T4U8_9CRUS</name>
<dbReference type="EMBL" id="LRGB01000007">
    <property type="protein sequence ID" value="KZS21910.1"/>
    <property type="molecule type" value="Genomic_DNA"/>
</dbReference>
<accession>A0A162T4U8</accession>
<organism evidence="2 3">
    <name type="scientific">Daphnia magna</name>
    <dbReference type="NCBI Taxonomy" id="35525"/>
    <lineage>
        <taxon>Eukaryota</taxon>
        <taxon>Metazoa</taxon>
        <taxon>Ecdysozoa</taxon>
        <taxon>Arthropoda</taxon>
        <taxon>Crustacea</taxon>
        <taxon>Branchiopoda</taxon>
        <taxon>Diplostraca</taxon>
        <taxon>Cladocera</taxon>
        <taxon>Anomopoda</taxon>
        <taxon>Daphniidae</taxon>
        <taxon>Daphnia</taxon>
    </lineage>
</organism>
<evidence type="ECO:0000313" key="2">
    <source>
        <dbReference type="EMBL" id="KZS21910.1"/>
    </source>
</evidence>
<feature type="compositionally biased region" description="Low complexity" evidence="1">
    <location>
        <begin position="577"/>
        <end position="586"/>
    </location>
</feature>
<reference evidence="2 3" key="1">
    <citation type="submission" date="2016-03" db="EMBL/GenBank/DDBJ databases">
        <title>EvidentialGene: Evidence-directed Construction of Genes on Genomes.</title>
        <authorList>
            <person name="Gilbert D.G."/>
            <person name="Choi J.-H."/>
            <person name="Mockaitis K."/>
            <person name="Colbourne J."/>
            <person name="Pfrender M."/>
        </authorList>
    </citation>
    <scope>NUCLEOTIDE SEQUENCE [LARGE SCALE GENOMIC DNA]</scope>
    <source>
        <strain evidence="2 3">Xinb3</strain>
        <tissue evidence="2">Complete organism</tissue>
    </source>
</reference>
<feature type="region of interest" description="Disordered" evidence="1">
    <location>
        <begin position="551"/>
        <end position="634"/>
    </location>
</feature>